<dbReference type="KEGG" id="sgq:SGLAD_v1c06060"/>
<sequence>MIINIINRYDITECILKTTIETHNNDFIKLLNIKDKRKFIRDISFKKSKYVDYFDKIGLYTNFLYEIRNLSTHNTQIIFLDGKIELNIRNYINELCLSIFYYLSILDDYFLL</sequence>
<accession>A0A4P7AH92</accession>
<organism evidence="1 2">
    <name type="scientific">Spiroplasma gladiatoris</name>
    <dbReference type="NCBI Taxonomy" id="2143"/>
    <lineage>
        <taxon>Bacteria</taxon>
        <taxon>Bacillati</taxon>
        <taxon>Mycoplasmatota</taxon>
        <taxon>Mollicutes</taxon>
        <taxon>Entomoplasmatales</taxon>
        <taxon>Spiroplasmataceae</taxon>
        <taxon>Spiroplasma</taxon>
    </lineage>
</organism>
<protein>
    <submittedName>
        <fullName evidence="1">Uncharacterized protein</fullName>
    </submittedName>
</protein>
<name>A0A4P7AH92_9MOLU</name>
<dbReference type="AlphaFoldDB" id="A0A4P7AH92"/>
<dbReference type="EMBL" id="CP038013">
    <property type="protein sequence ID" value="QBQ07805.1"/>
    <property type="molecule type" value="Genomic_DNA"/>
</dbReference>
<reference evidence="1 2" key="1">
    <citation type="submission" date="2019-03" db="EMBL/GenBank/DDBJ databases">
        <title>Complete genome sequence of Spiroplasma gladiatoris TG-1 (DSM 22552).</title>
        <authorList>
            <person name="Lin Y.-C."/>
            <person name="Chou L."/>
            <person name="Kuo C.-H."/>
        </authorList>
    </citation>
    <scope>NUCLEOTIDE SEQUENCE [LARGE SCALE GENOMIC DNA]</scope>
    <source>
        <strain evidence="1 2">TG-1</strain>
    </source>
</reference>
<evidence type="ECO:0000313" key="1">
    <source>
        <dbReference type="EMBL" id="QBQ07805.1"/>
    </source>
</evidence>
<proteinExistence type="predicted"/>
<evidence type="ECO:0000313" key="2">
    <source>
        <dbReference type="Proteomes" id="UP000294309"/>
    </source>
</evidence>
<gene>
    <name evidence="1" type="ORF">SGLAD_v1c06060</name>
</gene>
<dbReference type="Proteomes" id="UP000294309">
    <property type="component" value="Chromosome"/>
</dbReference>
<keyword evidence="2" id="KW-1185">Reference proteome</keyword>